<feature type="compositionally biased region" description="Low complexity" evidence="1">
    <location>
        <begin position="157"/>
        <end position="166"/>
    </location>
</feature>
<evidence type="ECO:0000313" key="4">
    <source>
        <dbReference type="Proteomes" id="UP001149822"/>
    </source>
</evidence>
<dbReference type="Proteomes" id="UP001149822">
    <property type="component" value="Unassembled WGS sequence"/>
</dbReference>
<organism evidence="3 4">
    <name type="scientific">Paracoccus benzoatiresistens</name>
    <dbReference type="NCBI Taxonomy" id="2997341"/>
    <lineage>
        <taxon>Bacteria</taxon>
        <taxon>Pseudomonadati</taxon>
        <taxon>Pseudomonadota</taxon>
        <taxon>Alphaproteobacteria</taxon>
        <taxon>Rhodobacterales</taxon>
        <taxon>Paracoccaceae</taxon>
        <taxon>Paracoccus</taxon>
    </lineage>
</organism>
<sequence length="234" mass="22727">MMLTYTFKIALMGGKAAALGTMLATTTLAQTVVETPSGNTAVVTDPALEPTAPVGAVVQPDLPLPEQFENDVAVSETLLAQGFTDIRIVRKGPIMTVTAQRNGMPTELLYSTANGTLVSVDGVEMRAAPDTTSNGQFAGTAATATATGTPSDEGPADGDTGISDGADAGGDAGTDSSDTGGNDTGTDGGSDRGTDSGADAGSDSGSDSGSDTGSDSGSDGGSDSGSDGGSDSNG</sequence>
<evidence type="ECO:0000313" key="3">
    <source>
        <dbReference type="EMBL" id="MCZ0963955.1"/>
    </source>
</evidence>
<evidence type="ECO:0000256" key="2">
    <source>
        <dbReference type="SAM" id="SignalP"/>
    </source>
</evidence>
<name>A0ABT4JA57_9RHOB</name>
<keyword evidence="2" id="KW-0732">Signal</keyword>
<keyword evidence="4" id="KW-1185">Reference proteome</keyword>
<protein>
    <recommendedName>
        <fullName evidence="5">PepSY domain-containing protein</fullName>
    </recommendedName>
</protein>
<gene>
    <name evidence="3" type="ORF">OU682_20390</name>
</gene>
<feature type="region of interest" description="Disordered" evidence="1">
    <location>
        <begin position="128"/>
        <end position="234"/>
    </location>
</feature>
<evidence type="ECO:0008006" key="5">
    <source>
        <dbReference type="Google" id="ProtNLM"/>
    </source>
</evidence>
<reference evidence="3" key="1">
    <citation type="submission" date="2022-12" db="EMBL/GenBank/DDBJ databases">
        <title>Paracoccus sp. EF6 isolated from a lake water.</title>
        <authorList>
            <person name="Liu H."/>
        </authorList>
    </citation>
    <scope>NUCLEOTIDE SEQUENCE</scope>
    <source>
        <strain evidence="3">EF6</strain>
    </source>
</reference>
<comment type="caution">
    <text evidence="3">The sequence shown here is derived from an EMBL/GenBank/DDBJ whole genome shotgun (WGS) entry which is preliminary data.</text>
</comment>
<accession>A0ABT4JA57</accession>
<evidence type="ECO:0000256" key="1">
    <source>
        <dbReference type="SAM" id="MobiDB-lite"/>
    </source>
</evidence>
<dbReference type="RefSeq" id="WP_268944052.1">
    <property type="nucleotide sequence ID" value="NZ_JAPTYD010000059.1"/>
</dbReference>
<proteinExistence type="predicted"/>
<feature type="compositionally biased region" description="Gly residues" evidence="1">
    <location>
        <begin position="218"/>
        <end position="228"/>
    </location>
</feature>
<feature type="compositionally biased region" description="Low complexity" evidence="1">
    <location>
        <begin position="138"/>
        <end position="149"/>
    </location>
</feature>
<feature type="chain" id="PRO_5046782335" description="PepSY domain-containing protein" evidence="2">
    <location>
        <begin position="30"/>
        <end position="234"/>
    </location>
</feature>
<feature type="compositionally biased region" description="Low complexity" evidence="1">
    <location>
        <begin position="195"/>
        <end position="217"/>
    </location>
</feature>
<feature type="signal peptide" evidence="2">
    <location>
        <begin position="1"/>
        <end position="29"/>
    </location>
</feature>
<dbReference type="EMBL" id="JAPTYD010000059">
    <property type="protein sequence ID" value="MCZ0963955.1"/>
    <property type="molecule type" value="Genomic_DNA"/>
</dbReference>